<feature type="compositionally biased region" description="Low complexity" evidence="7">
    <location>
        <begin position="676"/>
        <end position="688"/>
    </location>
</feature>
<dbReference type="GO" id="GO:0005886">
    <property type="term" value="C:plasma membrane"/>
    <property type="evidence" value="ECO:0007669"/>
    <property type="project" value="TreeGrafter"/>
</dbReference>
<evidence type="ECO:0000259" key="8">
    <source>
        <dbReference type="PROSITE" id="PS50109"/>
    </source>
</evidence>
<sequence>MALERINKEYEYIQEDPPSSWNAHPNGSDKFLWEAAIIGPPDSPYKNGVFFVEVKFPENYPSKPPMVRFTTKIYHPNINGFGKINLGILDDQWSPEFTLSKDSLKFDCLTAGTPKFRSPVGARNRSALQFKPCDLRVYESLDDQSIGAQRAEYVSGALALGEPQGGRKSWSIVGASGAQVERQERPMTSGEQNDITSPRPNLRILRLARSSIGTLPVTLNVEDERIRDNMTLHNQLENISFDLTTEREFYRYLPHGHASFPFAPFDESSRKNFVPIPSRDHVLTSLAQLGAMRLGAERAIISLFGPTHQYILTEATGSPTGDDIRLGCSVLPIGSGVCIEVAKLPLREPSDDPSIREGALVIPDAQTSPYVKEHSLVNSLLKARSCVVVPIVTPRGSTIGSFGIFETQPRQTEMDQSSIAFMKHMAATVMDHLDTLQSKYQNNQAKRMISGLGSFMQGKTTLRDSWLESEEQAATTERTGETVEGQLNRHEQNLQEIRSQTRQLAHRPKKQVASSKDDEPNDHHKKRESTQSSVNGNKLLDDGSSAALRRIFFRAANLIRESIEVEGVVFLDARIESFGGLVGYEAAGERTGSTSEDSTDSGSGDSASVPTSQPTFQNFEDDTKICRILGSSTTRPSTRNDCNDCPIPNDYAVREIVLKAMMNRYPRGKIFNFTQDGSLSDDSSASSGTQGKEVSGKRRRQKQDADELNKALGGARSIVFLPLWEPHKSRWLSGALVWTNTPKRVFAPENELAYLRAFGNSVMAEVHRLDVEVAEQENTNLVTSISHELRSPLHGILGTADILSDTAMNALQQGMVHTIESCGRTLLDTINHLLDLTYVDKFKQDPKLKKKHRRGTVSESSAPERATPERNWPRGIESASEEVQLDSVLEEVVESVFAGHSFYHHPRVQHRNANAEASQAIEQPKQVTIIFDIQEAAEWKFFTQAGCWRRILMNVFSNALKYTSQGYIYLRLTVTKSPQPESKDSDTSPEPSDQYLVTLSVKDTGQGISSNFLQNGLFTAFSQEDALAPGSGLGLSIVQKALHSLNGSIEVKSEKNRGTEISIQVPLKPVLASDTSDGSSSNAAYSLVREEANGKSVGLLGFGSSVSSDRDASLYNALKSVCEDWFHLTVKPVSLDGDRTPCDFYLMVHTDLDGVDAAGNQPFNINDLEGISPLIVICQSPQTAHNMFARTMALRRDRGAIIEFISQPCGPRKLAKTLELCIRQLHGEGTQREEETRWVEMPESSRLPLDIDTRDAPGERMKISKRPTTDTFESQEGEDFGNSNGGPPSEQTQLEQNSPTKEESATEHNKPCALLVEDNPVNLQILTTYVTKEGWSYETANNGLEAVEQFRSNPGKFVLVIIDISMPVMNGFEASRTIRQFERTHYDKNPSETPPWYPTAIIALTGLDSPAAQQEAFASGIDTFLTKPIKRHAIRALLGRYKP</sequence>
<dbReference type="InterPro" id="IPR003594">
    <property type="entry name" value="HATPase_dom"/>
</dbReference>
<dbReference type="Pfam" id="PF00072">
    <property type="entry name" value="Response_reg"/>
    <property type="match status" value="1"/>
</dbReference>
<dbReference type="Gene3D" id="3.10.110.10">
    <property type="entry name" value="Ubiquitin Conjugating Enzyme"/>
    <property type="match status" value="1"/>
</dbReference>
<dbReference type="PANTHER" id="PTHR43047">
    <property type="entry name" value="TWO-COMPONENT HISTIDINE PROTEIN KINASE"/>
    <property type="match status" value="1"/>
</dbReference>
<dbReference type="SUPFAM" id="SSF55781">
    <property type="entry name" value="GAF domain-like"/>
    <property type="match status" value="1"/>
</dbReference>
<dbReference type="Gene3D" id="3.30.450.40">
    <property type="match status" value="1"/>
</dbReference>
<feature type="modified residue" description="4-aspartylphosphate" evidence="6">
    <location>
        <position position="1363"/>
    </location>
</feature>
<feature type="compositionally biased region" description="Basic and acidic residues" evidence="7">
    <location>
        <begin position="1249"/>
        <end position="1262"/>
    </location>
</feature>
<dbReference type="EC" id="2.7.13.3" evidence="2"/>
<organism evidence="11">
    <name type="scientific">Penicillium brasilianum</name>
    <dbReference type="NCBI Taxonomy" id="104259"/>
    <lineage>
        <taxon>Eukaryota</taxon>
        <taxon>Fungi</taxon>
        <taxon>Dikarya</taxon>
        <taxon>Ascomycota</taxon>
        <taxon>Pezizomycotina</taxon>
        <taxon>Eurotiomycetes</taxon>
        <taxon>Eurotiomycetidae</taxon>
        <taxon>Eurotiales</taxon>
        <taxon>Aspergillaceae</taxon>
        <taxon>Penicillium</taxon>
    </lineage>
</organism>
<dbReference type="FunFam" id="1.10.287.130:FF:000023">
    <property type="entry name" value="Sensor histidine kinase/response regulator, putative"/>
    <property type="match status" value="1"/>
</dbReference>
<dbReference type="SUPFAM" id="SSF47384">
    <property type="entry name" value="Homodimeric domain of signal transducing histidine kinase"/>
    <property type="match status" value="1"/>
</dbReference>
<dbReference type="InterPro" id="IPR036890">
    <property type="entry name" value="HATPase_C_sf"/>
</dbReference>
<reference evidence="11" key="1">
    <citation type="submission" date="2015-09" db="EMBL/GenBank/DDBJ databases">
        <authorList>
            <person name="Jackson K.R."/>
            <person name="Lunt B.L."/>
            <person name="Fisher J.N.B."/>
            <person name="Gardner A.V."/>
            <person name="Bailey M.E."/>
            <person name="Deus L.M."/>
            <person name="Earl A.S."/>
            <person name="Gibby P.D."/>
            <person name="Hartmann K.A."/>
            <person name="Liu J.E."/>
            <person name="Manci A.M."/>
            <person name="Nielsen D.A."/>
            <person name="Solomon M.B."/>
            <person name="Breakwell D.P."/>
            <person name="Burnett S.H."/>
            <person name="Grose J.H."/>
        </authorList>
    </citation>
    <scope>NUCLEOTIDE SEQUENCE [LARGE SCALE GENOMIC DNA]</scope>
    <source>
        <strain evidence="11">LaBioMMi 136</strain>
    </source>
</reference>
<evidence type="ECO:0000256" key="6">
    <source>
        <dbReference type="PROSITE-ProRule" id="PRU00169"/>
    </source>
</evidence>
<dbReference type="EMBL" id="LJBN01000242">
    <property type="protein sequence ID" value="OOQ81609.1"/>
    <property type="molecule type" value="Genomic_DNA"/>
</dbReference>
<dbReference type="PRINTS" id="PR00344">
    <property type="entry name" value="BCTRLSENSOR"/>
</dbReference>
<gene>
    <name evidence="11" type="ORF">PEBR_42227</name>
</gene>
<dbReference type="InterPro" id="IPR003661">
    <property type="entry name" value="HisK_dim/P_dom"/>
</dbReference>
<evidence type="ECO:0000256" key="2">
    <source>
        <dbReference type="ARBA" id="ARBA00012438"/>
    </source>
</evidence>
<dbReference type="GO" id="GO:0000155">
    <property type="term" value="F:phosphorelay sensor kinase activity"/>
    <property type="evidence" value="ECO:0007669"/>
    <property type="project" value="InterPro"/>
</dbReference>
<dbReference type="PROSITE" id="PS50110">
    <property type="entry name" value="RESPONSE_REGULATORY"/>
    <property type="match status" value="1"/>
</dbReference>
<dbReference type="SMART" id="SM00388">
    <property type="entry name" value="HisKA"/>
    <property type="match status" value="1"/>
</dbReference>
<dbReference type="InterPro" id="IPR005467">
    <property type="entry name" value="His_kinase_dom"/>
</dbReference>
<evidence type="ECO:0000256" key="1">
    <source>
        <dbReference type="ARBA" id="ARBA00000085"/>
    </source>
</evidence>
<feature type="compositionally biased region" description="Basic and acidic residues" evidence="7">
    <location>
        <begin position="1229"/>
        <end position="1240"/>
    </location>
</feature>
<comment type="catalytic activity">
    <reaction evidence="1">
        <text>ATP + protein L-histidine = ADP + protein N-phospho-L-histidine.</text>
        <dbReference type="EC" id="2.7.13.3"/>
    </reaction>
</comment>
<dbReference type="SUPFAM" id="SSF52172">
    <property type="entry name" value="CheY-like"/>
    <property type="match status" value="1"/>
</dbReference>
<dbReference type="SMART" id="SM00212">
    <property type="entry name" value="UBCc"/>
    <property type="match status" value="1"/>
</dbReference>
<keyword evidence="5" id="KW-0418">Kinase</keyword>
<dbReference type="InterPro" id="IPR029016">
    <property type="entry name" value="GAF-like_dom_sf"/>
</dbReference>
<accession>A0A1S9R7V8</accession>
<dbReference type="InterPro" id="IPR011006">
    <property type="entry name" value="CheY-like_superfamily"/>
</dbReference>
<dbReference type="PROSITE" id="PS50109">
    <property type="entry name" value="HIS_KIN"/>
    <property type="match status" value="1"/>
</dbReference>
<dbReference type="InterPro" id="IPR004358">
    <property type="entry name" value="Sig_transdc_His_kin-like_C"/>
</dbReference>
<keyword evidence="3 6" id="KW-0597">Phosphoprotein</keyword>
<feature type="region of interest" description="Disordered" evidence="7">
    <location>
        <begin position="177"/>
        <end position="198"/>
    </location>
</feature>
<dbReference type="PROSITE" id="PS50127">
    <property type="entry name" value="UBC_2"/>
    <property type="match status" value="1"/>
</dbReference>
<feature type="domain" description="UBC core" evidence="10">
    <location>
        <begin position="1"/>
        <end position="151"/>
    </location>
</feature>
<dbReference type="Proteomes" id="UP000190744">
    <property type="component" value="Unassembled WGS sequence"/>
</dbReference>
<dbReference type="Pfam" id="PF00179">
    <property type="entry name" value="UQ_con"/>
    <property type="match status" value="1"/>
</dbReference>
<evidence type="ECO:0000259" key="9">
    <source>
        <dbReference type="PROSITE" id="PS50110"/>
    </source>
</evidence>
<protein>
    <recommendedName>
        <fullName evidence="2">histidine kinase</fullName>
        <ecNumber evidence="2">2.7.13.3</ecNumber>
    </recommendedName>
</protein>
<feature type="domain" description="Response regulatory" evidence="9">
    <location>
        <begin position="1312"/>
        <end position="1442"/>
    </location>
</feature>
<dbReference type="Gene3D" id="1.10.287.130">
    <property type="match status" value="1"/>
</dbReference>
<dbReference type="InterPro" id="IPR016135">
    <property type="entry name" value="UBQ-conjugating_enzyme/RWD"/>
</dbReference>
<feature type="region of interest" description="Disordered" evidence="7">
    <location>
        <begin position="587"/>
        <end position="617"/>
    </location>
</feature>
<feature type="compositionally biased region" description="Low complexity" evidence="7">
    <location>
        <begin position="591"/>
        <end position="608"/>
    </location>
</feature>
<dbReference type="Gene3D" id="3.30.565.10">
    <property type="entry name" value="Histidine kinase-like ATPase, C-terminal domain"/>
    <property type="match status" value="1"/>
</dbReference>
<feature type="region of interest" description="Disordered" evidence="7">
    <location>
        <begin position="676"/>
        <end position="708"/>
    </location>
</feature>
<feature type="region of interest" description="Disordered" evidence="7">
    <location>
        <begin position="1229"/>
        <end position="1308"/>
    </location>
</feature>
<comment type="caution">
    <text evidence="11">The sequence shown here is derived from an EMBL/GenBank/DDBJ whole genome shotgun (WGS) entry which is preliminary data.</text>
</comment>
<dbReference type="SUPFAM" id="SSF54495">
    <property type="entry name" value="UBC-like"/>
    <property type="match status" value="1"/>
</dbReference>
<feature type="compositionally biased region" description="Polar residues" evidence="7">
    <location>
        <begin position="189"/>
        <end position="198"/>
    </location>
</feature>
<feature type="domain" description="Histidine kinase" evidence="8">
    <location>
        <begin position="784"/>
        <end position="1069"/>
    </location>
</feature>
<dbReference type="Pfam" id="PF00512">
    <property type="entry name" value="HisKA"/>
    <property type="match status" value="1"/>
</dbReference>
<feature type="compositionally biased region" description="Polar residues" evidence="7">
    <location>
        <begin position="1281"/>
        <end position="1299"/>
    </location>
</feature>
<dbReference type="Pfam" id="PF02518">
    <property type="entry name" value="HATPase_c"/>
    <property type="match status" value="1"/>
</dbReference>
<dbReference type="CDD" id="cd17546">
    <property type="entry name" value="REC_hyHK_CKI1_RcsC-like"/>
    <property type="match status" value="1"/>
</dbReference>
<dbReference type="CDD" id="cd00082">
    <property type="entry name" value="HisKA"/>
    <property type="match status" value="1"/>
</dbReference>
<keyword evidence="4" id="KW-0808">Transferase</keyword>
<dbReference type="SMART" id="SM00387">
    <property type="entry name" value="HATPase_c"/>
    <property type="match status" value="1"/>
</dbReference>
<dbReference type="InterPro" id="IPR000608">
    <property type="entry name" value="UBC"/>
</dbReference>
<evidence type="ECO:0000256" key="3">
    <source>
        <dbReference type="ARBA" id="ARBA00022553"/>
    </source>
</evidence>
<feature type="region of interest" description="Disordered" evidence="7">
    <location>
        <begin position="500"/>
        <end position="540"/>
    </location>
</feature>
<evidence type="ECO:0000256" key="7">
    <source>
        <dbReference type="SAM" id="MobiDB-lite"/>
    </source>
</evidence>
<dbReference type="PANTHER" id="PTHR43047:SF72">
    <property type="entry name" value="OSMOSENSING HISTIDINE PROTEIN KINASE SLN1"/>
    <property type="match status" value="1"/>
</dbReference>
<proteinExistence type="predicted"/>
<evidence type="ECO:0000313" key="11">
    <source>
        <dbReference type="EMBL" id="OOQ81609.1"/>
    </source>
</evidence>
<evidence type="ECO:0000256" key="5">
    <source>
        <dbReference type="ARBA" id="ARBA00022777"/>
    </source>
</evidence>
<dbReference type="InterPro" id="IPR001789">
    <property type="entry name" value="Sig_transdc_resp-reg_receiver"/>
</dbReference>
<evidence type="ECO:0000259" key="10">
    <source>
        <dbReference type="PROSITE" id="PS50127"/>
    </source>
</evidence>
<evidence type="ECO:0000256" key="4">
    <source>
        <dbReference type="ARBA" id="ARBA00022679"/>
    </source>
</evidence>
<dbReference type="Gene3D" id="3.40.50.2300">
    <property type="match status" value="1"/>
</dbReference>
<feature type="region of interest" description="Disordered" evidence="7">
    <location>
        <begin position="849"/>
        <end position="872"/>
    </location>
</feature>
<dbReference type="SUPFAM" id="SSF55874">
    <property type="entry name" value="ATPase domain of HSP90 chaperone/DNA topoisomerase II/histidine kinase"/>
    <property type="match status" value="1"/>
</dbReference>
<name>A0A1S9R7V8_PENBI</name>
<dbReference type="GO" id="GO:0009927">
    <property type="term" value="F:histidine phosphotransfer kinase activity"/>
    <property type="evidence" value="ECO:0007669"/>
    <property type="project" value="TreeGrafter"/>
</dbReference>
<dbReference type="SMART" id="SM00448">
    <property type="entry name" value="REC"/>
    <property type="match status" value="1"/>
</dbReference>
<dbReference type="InterPro" id="IPR036097">
    <property type="entry name" value="HisK_dim/P_sf"/>
</dbReference>